<evidence type="ECO:0000313" key="2">
    <source>
        <dbReference type="EMBL" id="GGR36646.1"/>
    </source>
</evidence>
<gene>
    <name evidence="2" type="ORF">GCM10008957_52880</name>
</gene>
<organism evidence="2 3">
    <name type="scientific">Deinococcus ruber</name>
    <dbReference type="NCBI Taxonomy" id="1848197"/>
    <lineage>
        <taxon>Bacteria</taxon>
        <taxon>Thermotogati</taxon>
        <taxon>Deinococcota</taxon>
        <taxon>Deinococci</taxon>
        <taxon>Deinococcales</taxon>
        <taxon>Deinococcaceae</taxon>
        <taxon>Deinococcus</taxon>
    </lineage>
</organism>
<dbReference type="Proteomes" id="UP000603865">
    <property type="component" value="Unassembled WGS sequence"/>
</dbReference>
<keyword evidence="1" id="KW-0472">Membrane</keyword>
<accession>A0A918KW95</accession>
<keyword evidence="3" id="KW-1185">Reference proteome</keyword>
<proteinExistence type="predicted"/>
<protein>
    <submittedName>
        <fullName evidence="2">Uncharacterized protein</fullName>
    </submittedName>
</protein>
<reference evidence="2" key="1">
    <citation type="journal article" date="2014" name="Int. J. Syst. Evol. Microbiol.">
        <title>Complete genome sequence of Corynebacterium casei LMG S-19264T (=DSM 44701T), isolated from a smear-ripened cheese.</title>
        <authorList>
            <consortium name="US DOE Joint Genome Institute (JGI-PGF)"/>
            <person name="Walter F."/>
            <person name="Albersmeier A."/>
            <person name="Kalinowski J."/>
            <person name="Ruckert C."/>
        </authorList>
    </citation>
    <scope>NUCLEOTIDE SEQUENCE</scope>
    <source>
        <strain evidence="2">JCM 31311</strain>
    </source>
</reference>
<keyword evidence="1" id="KW-0812">Transmembrane</keyword>
<sequence>MDAGIQRRHLQGGVSMTDSRLGWKKERQQRCAEVLIWIRSRTPGLAVPSALSLGRKAAYVGGSGAALLLSLIVTGTTLAAASLNTFCNPRFGYCVSVPSSLIALPPPENGDGQTWQSRDRQVQVLAWGSYSPAVLNLNTPHAAMVWLVSAEQQNGSRVTYRFVGSNRVVLSGFTRSGQVFYQLVRVRAGSESGVRIEYAPRLKAVWDARAAQIAATLTPPNAL</sequence>
<name>A0A918KW95_9DEIO</name>
<feature type="transmembrane region" description="Helical" evidence="1">
    <location>
        <begin position="57"/>
        <end position="81"/>
    </location>
</feature>
<dbReference type="AlphaFoldDB" id="A0A918KW95"/>
<reference evidence="2" key="2">
    <citation type="submission" date="2020-09" db="EMBL/GenBank/DDBJ databases">
        <authorList>
            <person name="Sun Q."/>
            <person name="Ohkuma M."/>
        </authorList>
    </citation>
    <scope>NUCLEOTIDE SEQUENCE</scope>
    <source>
        <strain evidence="2">JCM 31311</strain>
    </source>
</reference>
<keyword evidence="1" id="KW-1133">Transmembrane helix</keyword>
<comment type="caution">
    <text evidence="2">The sequence shown here is derived from an EMBL/GenBank/DDBJ whole genome shotgun (WGS) entry which is preliminary data.</text>
</comment>
<dbReference type="EMBL" id="BMQL01000074">
    <property type="protein sequence ID" value="GGR36646.1"/>
    <property type="molecule type" value="Genomic_DNA"/>
</dbReference>
<evidence type="ECO:0000256" key="1">
    <source>
        <dbReference type="SAM" id="Phobius"/>
    </source>
</evidence>
<evidence type="ECO:0000313" key="3">
    <source>
        <dbReference type="Proteomes" id="UP000603865"/>
    </source>
</evidence>